<protein>
    <submittedName>
        <fullName evidence="1">Uu.00g058440.m01.CDS01</fullName>
    </submittedName>
</protein>
<reference evidence="1" key="1">
    <citation type="submission" date="2023-10" db="EMBL/GenBank/DDBJ databases">
        <authorList>
            <person name="Hackl T."/>
        </authorList>
    </citation>
    <scope>NUCLEOTIDE SEQUENCE</scope>
</reference>
<evidence type="ECO:0000313" key="2">
    <source>
        <dbReference type="Proteomes" id="UP001295740"/>
    </source>
</evidence>
<dbReference type="PROSITE" id="PS51257">
    <property type="entry name" value="PROKAR_LIPOPROTEIN"/>
    <property type="match status" value="1"/>
</dbReference>
<evidence type="ECO:0000313" key="1">
    <source>
        <dbReference type="EMBL" id="CAJ2509944.1"/>
    </source>
</evidence>
<accession>A0AAI8VSN8</accession>
<dbReference type="AlphaFoldDB" id="A0AAI8VSN8"/>
<gene>
    <name evidence="1" type="ORF">KHLLAP_LOCUS10412</name>
</gene>
<comment type="caution">
    <text evidence="1">The sequence shown here is derived from an EMBL/GenBank/DDBJ whole genome shotgun (WGS) entry which is preliminary data.</text>
</comment>
<dbReference type="PANTHER" id="PTHR42052">
    <property type="entry name" value="ABM DOMAIN-CONTAINING PROTEIN"/>
    <property type="match status" value="1"/>
</dbReference>
<dbReference type="Proteomes" id="UP001295740">
    <property type="component" value="Unassembled WGS sequence"/>
</dbReference>
<dbReference type="PANTHER" id="PTHR42052:SF1">
    <property type="entry name" value="ABM DOMAIN-CONTAINING PROTEIN"/>
    <property type="match status" value="1"/>
</dbReference>
<dbReference type="Gene3D" id="3.30.70.100">
    <property type="match status" value="1"/>
</dbReference>
<name>A0AAI8VSN8_9PEZI</name>
<organism evidence="1 2">
    <name type="scientific">Anthostomella pinea</name>
    <dbReference type="NCBI Taxonomy" id="933095"/>
    <lineage>
        <taxon>Eukaryota</taxon>
        <taxon>Fungi</taxon>
        <taxon>Dikarya</taxon>
        <taxon>Ascomycota</taxon>
        <taxon>Pezizomycotina</taxon>
        <taxon>Sordariomycetes</taxon>
        <taxon>Xylariomycetidae</taxon>
        <taxon>Xylariales</taxon>
        <taxon>Xylariaceae</taxon>
        <taxon>Anthostomella</taxon>
    </lineage>
</organism>
<proteinExistence type="predicted"/>
<sequence>MYLRDQQAQLLLAGAAIACYQSNPFIKQEERERKIPSLITYYTSPQPERPPRLPTAEMPVTELATIPSATPGHVPVALVEVLKAAQVLQGEWCTAHAPSLPLDHGVPARRGAALYVRLDDPGVVLITAHWESTAQHAACVASELNQRAMGSFLPLVVAEGIHYFHVGGVEMFGDGDGDGKREEEPPLHAAVVSVARVMASRVKQAGFEEAFASVKGLLDKATSPWVHKSGWRIEREEGRDEDVEEFVLVGGWESEEKVREYLEGRWEGFGEYMDALRPLVLDVDLTAYRKLA</sequence>
<keyword evidence="2" id="KW-1185">Reference proteome</keyword>
<dbReference type="EMBL" id="CAUWAG010000013">
    <property type="protein sequence ID" value="CAJ2509944.1"/>
    <property type="molecule type" value="Genomic_DNA"/>
</dbReference>